<accession>A0ACB8ELV7</accession>
<keyword evidence="2" id="KW-1185">Reference proteome</keyword>
<proteinExistence type="predicted"/>
<dbReference type="Proteomes" id="UP000827872">
    <property type="component" value="Linkage Group LG03"/>
</dbReference>
<evidence type="ECO:0000313" key="1">
    <source>
        <dbReference type="EMBL" id="KAH7993235.1"/>
    </source>
</evidence>
<name>A0ACB8ELV7_9SAUR</name>
<evidence type="ECO:0000313" key="2">
    <source>
        <dbReference type="Proteomes" id="UP000827872"/>
    </source>
</evidence>
<organism evidence="1 2">
    <name type="scientific">Sphaerodactylus townsendi</name>
    <dbReference type="NCBI Taxonomy" id="933632"/>
    <lineage>
        <taxon>Eukaryota</taxon>
        <taxon>Metazoa</taxon>
        <taxon>Chordata</taxon>
        <taxon>Craniata</taxon>
        <taxon>Vertebrata</taxon>
        <taxon>Euteleostomi</taxon>
        <taxon>Lepidosauria</taxon>
        <taxon>Squamata</taxon>
        <taxon>Bifurcata</taxon>
        <taxon>Gekkota</taxon>
        <taxon>Sphaerodactylidae</taxon>
        <taxon>Sphaerodactylus</taxon>
    </lineage>
</organism>
<protein>
    <submittedName>
        <fullName evidence="1">Uncharacterized protein</fullName>
    </submittedName>
</protein>
<sequence length="112" mass="13476">MFCQKKKNLISHYGTLRKRKRHMYCKELSEFHSRIPYTYMLVQGHVIMDRCFPAQNYIYLMSSYPAFSIKMYASCTNVRADPPHFKKFEEKDFTKPLSSRCRLQQPSVDMKF</sequence>
<comment type="caution">
    <text evidence="1">The sequence shown here is derived from an EMBL/GenBank/DDBJ whole genome shotgun (WGS) entry which is preliminary data.</text>
</comment>
<dbReference type="EMBL" id="CM037616">
    <property type="protein sequence ID" value="KAH7993235.1"/>
    <property type="molecule type" value="Genomic_DNA"/>
</dbReference>
<gene>
    <name evidence="1" type="ORF">K3G42_030028</name>
</gene>
<reference evidence="1" key="1">
    <citation type="submission" date="2021-08" db="EMBL/GenBank/DDBJ databases">
        <title>The first chromosome-level gecko genome reveals the dynamic sex chromosomes of Neotropical dwarf geckos (Sphaerodactylidae: Sphaerodactylus).</title>
        <authorList>
            <person name="Pinto B.J."/>
            <person name="Keating S.E."/>
            <person name="Gamble T."/>
        </authorList>
    </citation>
    <scope>NUCLEOTIDE SEQUENCE</scope>
    <source>
        <strain evidence="1">TG3544</strain>
    </source>
</reference>